<feature type="signal peptide" evidence="1">
    <location>
        <begin position="1"/>
        <end position="26"/>
    </location>
</feature>
<accession>Q4D2Z0</accession>
<dbReference type="InParanoid" id="Q4D2Z0"/>
<dbReference type="EMBL" id="AAHK01001129">
    <property type="protein sequence ID" value="EAN86894.1"/>
    <property type="molecule type" value="Genomic_DNA"/>
</dbReference>
<sequence>MNDVCESVFLIRFILLILRLGDGGDSACFLFVCVASAFPLQSPHLAVGSRWGCILVSSCDLLVSGASHGAAAVSAGGVAPGVWRVRDVTLAPPPMRRAGGTTPMTHGPCLLTTQLSLLFFPCLCSLVEGCTV</sequence>
<proteinExistence type="predicted"/>
<reference evidence="2 3" key="1">
    <citation type="journal article" date="2005" name="Science">
        <title>The genome sequence of Trypanosoma cruzi, etiologic agent of Chagas disease.</title>
        <authorList>
            <person name="El-Sayed N.M."/>
            <person name="Myler P.J."/>
            <person name="Bartholomeu D.C."/>
            <person name="Nilsson D."/>
            <person name="Aggarwal G."/>
            <person name="Tran A.N."/>
            <person name="Ghedin E."/>
            <person name="Worthey E.A."/>
            <person name="Delcher A.L."/>
            <person name="Blandin G."/>
            <person name="Westenberger S.J."/>
            <person name="Caler E."/>
            <person name="Cerqueira G.C."/>
            <person name="Branche C."/>
            <person name="Haas B."/>
            <person name="Anupama A."/>
            <person name="Arner E."/>
            <person name="Aslund L."/>
            <person name="Attipoe P."/>
            <person name="Bontempi E."/>
            <person name="Bringaud F."/>
            <person name="Burton P."/>
            <person name="Cadag E."/>
            <person name="Campbell D.A."/>
            <person name="Carrington M."/>
            <person name="Crabtree J."/>
            <person name="Darban H."/>
            <person name="da Silveira J.F."/>
            <person name="de Jong P."/>
            <person name="Edwards K."/>
            <person name="Englund P.T."/>
            <person name="Fazelina G."/>
            <person name="Feldblyum T."/>
            <person name="Ferella M."/>
            <person name="Frasch A.C."/>
            <person name="Gull K."/>
            <person name="Horn D."/>
            <person name="Hou L."/>
            <person name="Huang Y."/>
            <person name="Kindlund E."/>
            <person name="Klingbeil M."/>
            <person name="Kluge S."/>
            <person name="Koo H."/>
            <person name="Lacerda D."/>
            <person name="Levin M.J."/>
            <person name="Lorenzi H."/>
            <person name="Louie T."/>
            <person name="Machado C.R."/>
            <person name="McCulloch R."/>
            <person name="McKenna A."/>
            <person name="Mizuno Y."/>
            <person name="Mottram J.C."/>
            <person name="Nelson S."/>
            <person name="Ochaya S."/>
            <person name="Osoegawa K."/>
            <person name="Pai G."/>
            <person name="Parsons M."/>
            <person name="Pentony M."/>
            <person name="Pettersson U."/>
            <person name="Pop M."/>
            <person name="Ramirez J.L."/>
            <person name="Rinta J."/>
            <person name="Robertson L."/>
            <person name="Salzberg S.L."/>
            <person name="Sanchez D.O."/>
            <person name="Seyler A."/>
            <person name="Sharma R."/>
            <person name="Shetty J."/>
            <person name="Simpson A.J."/>
            <person name="Sisk E."/>
            <person name="Tammi M.T."/>
            <person name="Tarleton R."/>
            <person name="Teixeira S."/>
            <person name="Van Aken S."/>
            <person name="Vogt C."/>
            <person name="Ward P.N."/>
            <person name="Wickstead B."/>
            <person name="Wortman J."/>
            <person name="White O."/>
            <person name="Fraser C.M."/>
            <person name="Stuart K.D."/>
            <person name="Andersson B."/>
        </authorList>
    </citation>
    <scope>NUCLEOTIDE SEQUENCE [LARGE SCALE GENOMIC DNA]</scope>
    <source>
        <strain evidence="2 3">CL Brener</strain>
    </source>
</reference>
<keyword evidence="3" id="KW-1185">Reference proteome</keyword>
<dbReference type="KEGG" id="tcr:507757.26"/>
<evidence type="ECO:0000256" key="1">
    <source>
        <dbReference type="SAM" id="SignalP"/>
    </source>
</evidence>
<comment type="caution">
    <text evidence="2">The sequence shown here is derived from an EMBL/GenBank/DDBJ whole genome shotgun (WGS) entry which is preliminary data.</text>
</comment>
<dbReference type="RefSeq" id="XP_808745.1">
    <property type="nucleotide sequence ID" value="XM_803652.1"/>
</dbReference>
<keyword evidence="1" id="KW-0732">Signal</keyword>
<dbReference type="PaxDb" id="353153-Q4D2Z0"/>
<gene>
    <name evidence="2" type="ORF">Tc00.1047053507757.26</name>
</gene>
<dbReference type="GeneID" id="3539223"/>
<evidence type="ECO:0008006" key="4">
    <source>
        <dbReference type="Google" id="ProtNLM"/>
    </source>
</evidence>
<protein>
    <recommendedName>
        <fullName evidence="4">Secreted protein</fullName>
    </recommendedName>
</protein>
<dbReference type="AlphaFoldDB" id="Q4D2Z0"/>
<organism evidence="2 3">
    <name type="scientific">Trypanosoma cruzi (strain CL Brener)</name>
    <dbReference type="NCBI Taxonomy" id="353153"/>
    <lineage>
        <taxon>Eukaryota</taxon>
        <taxon>Discoba</taxon>
        <taxon>Euglenozoa</taxon>
        <taxon>Kinetoplastea</taxon>
        <taxon>Metakinetoplastina</taxon>
        <taxon>Trypanosomatida</taxon>
        <taxon>Trypanosomatidae</taxon>
        <taxon>Trypanosoma</taxon>
        <taxon>Schizotrypanum</taxon>
    </lineage>
</organism>
<dbReference type="Proteomes" id="UP000002296">
    <property type="component" value="Unassembled WGS sequence"/>
</dbReference>
<feature type="chain" id="PRO_5004236387" description="Secreted protein" evidence="1">
    <location>
        <begin position="27"/>
        <end position="132"/>
    </location>
</feature>
<evidence type="ECO:0000313" key="3">
    <source>
        <dbReference type="Proteomes" id="UP000002296"/>
    </source>
</evidence>
<name>Q4D2Z0_TRYCC</name>
<evidence type="ECO:0000313" key="2">
    <source>
        <dbReference type="EMBL" id="EAN86894.1"/>
    </source>
</evidence>